<keyword evidence="2" id="KW-1185">Reference proteome</keyword>
<protein>
    <submittedName>
        <fullName evidence="1">Uncharacterized protein</fullName>
    </submittedName>
</protein>
<dbReference type="Gramene" id="PRQ58024">
    <property type="protein sequence ID" value="PRQ58024"/>
    <property type="gene ID" value="RchiOBHm_Chr1g0354721"/>
</dbReference>
<reference evidence="1 2" key="1">
    <citation type="journal article" date="2018" name="Nat. Genet.">
        <title>The Rosa genome provides new insights in the design of modern roses.</title>
        <authorList>
            <person name="Bendahmane M."/>
        </authorList>
    </citation>
    <scope>NUCLEOTIDE SEQUENCE [LARGE SCALE GENOMIC DNA]</scope>
    <source>
        <strain evidence="2">cv. Old Blush</strain>
    </source>
</reference>
<accession>A0A2P6SH61</accession>
<organism evidence="1 2">
    <name type="scientific">Rosa chinensis</name>
    <name type="common">China rose</name>
    <dbReference type="NCBI Taxonomy" id="74649"/>
    <lineage>
        <taxon>Eukaryota</taxon>
        <taxon>Viridiplantae</taxon>
        <taxon>Streptophyta</taxon>
        <taxon>Embryophyta</taxon>
        <taxon>Tracheophyta</taxon>
        <taxon>Spermatophyta</taxon>
        <taxon>Magnoliopsida</taxon>
        <taxon>eudicotyledons</taxon>
        <taxon>Gunneridae</taxon>
        <taxon>Pentapetalae</taxon>
        <taxon>rosids</taxon>
        <taxon>fabids</taxon>
        <taxon>Rosales</taxon>
        <taxon>Rosaceae</taxon>
        <taxon>Rosoideae</taxon>
        <taxon>Rosoideae incertae sedis</taxon>
        <taxon>Rosa</taxon>
    </lineage>
</organism>
<gene>
    <name evidence="1" type="ORF">RchiOBHm_Chr1g0354721</name>
</gene>
<dbReference type="EMBL" id="PDCK01000039">
    <property type="protein sequence ID" value="PRQ58024.1"/>
    <property type="molecule type" value="Genomic_DNA"/>
</dbReference>
<name>A0A2P6SH61_ROSCH</name>
<sequence>MIHSISVEMISLGQQTFFCYHSPFFFKVILEDNSKRPQTGNCASVSVYLFRILSHYAYASTC</sequence>
<evidence type="ECO:0000313" key="1">
    <source>
        <dbReference type="EMBL" id="PRQ58024.1"/>
    </source>
</evidence>
<dbReference type="Proteomes" id="UP000238479">
    <property type="component" value="Chromosome 1"/>
</dbReference>
<evidence type="ECO:0000313" key="2">
    <source>
        <dbReference type="Proteomes" id="UP000238479"/>
    </source>
</evidence>
<comment type="caution">
    <text evidence="1">The sequence shown here is derived from an EMBL/GenBank/DDBJ whole genome shotgun (WGS) entry which is preliminary data.</text>
</comment>
<proteinExistence type="predicted"/>
<dbReference type="AlphaFoldDB" id="A0A2P6SH61"/>